<proteinExistence type="predicted"/>
<evidence type="ECO:0000313" key="1">
    <source>
        <dbReference type="EMBL" id="KUM46018.1"/>
    </source>
</evidence>
<geneLocation type="mitochondrion" evidence="1"/>
<dbReference type="AlphaFoldDB" id="A0A101LVP2"/>
<gene>
    <name evidence="1" type="ORF">ABT39_MTgene2121</name>
</gene>
<name>A0A101LVP2_PICGL</name>
<keyword evidence="1" id="KW-0496">Mitochondrion</keyword>
<dbReference type="EMBL" id="LKAM01000014">
    <property type="protein sequence ID" value="KUM46018.1"/>
    <property type="molecule type" value="Genomic_DNA"/>
</dbReference>
<organism evidence="1">
    <name type="scientific">Picea glauca</name>
    <name type="common">White spruce</name>
    <name type="synonym">Pinus glauca</name>
    <dbReference type="NCBI Taxonomy" id="3330"/>
    <lineage>
        <taxon>Eukaryota</taxon>
        <taxon>Viridiplantae</taxon>
        <taxon>Streptophyta</taxon>
        <taxon>Embryophyta</taxon>
        <taxon>Tracheophyta</taxon>
        <taxon>Spermatophyta</taxon>
        <taxon>Pinopsida</taxon>
        <taxon>Pinidae</taxon>
        <taxon>Conifers I</taxon>
        <taxon>Pinales</taxon>
        <taxon>Pinaceae</taxon>
        <taxon>Picea</taxon>
    </lineage>
</organism>
<sequence>MEPPNKPLPFSFSRHPRTMAMRWMVYFYYLHPGTPSYGRHILYPVSTSLRSSIFIPGRISIFLPVYLSIPPEIFSQYLPGILYLETRISIAPVRRSILARLSILLPVSIFLPPALDLAIR</sequence>
<reference evidence="1" key="1">
    <citation type="journal article" date="2015" name="Genome Biol. Evol.">
        <title>Organellar Genomes of White Spruce (Picea glauca): Assembly and Annotation.</title>
        <authorList>
            <person name="Jackman S.D."/>
            <person name="Warren R.L."/>
            <person name="Gibb E.A."/>
            <person name="Vandervalk B.P."/>
            <person name="Mohamadi H."/>
            <person name="Chu J."/>
            <person name="Raymond A."/>
            <person name="Pleasance S."/>
            <person name="Coope R."/>
            <person name="Wildung M.R."/>
            <person name="Ritland C.E."/>
            <person name="Bousquet J."/>
            <person name="Jones S.J."/>
            <person name="Bohlmann J."/>
            <person name="Birol I."/>
        </authorList>
    </citation>
    <scope>NUCLEOTIDE SEQUENCE [LARGE SCALE GENOMIC DNA]</scope>
    <source>
        <tissue evidence="1">Flushing bud</tissue>
    </source>
</reference>
<comment type="caution">
    <text evidence="1">The sequence shown here is derived from an EMBL/GenBank/DDBJ whole genome shotgun (WGS) entry which is preliminary data.</text>
</comment>
<protein>
    <submittedName>
        <fullName evidence="1">Uncharacterized protein</fullName>
    </submittedName>
</protein>
<accession>A0A101LVP2</accession>